<sequence length="26" mass="3015">MFIPTALFLSTRTCSICLKRPLDWSN</sequence>
<protein>
    <submittedName>
        <fullName evidence="1">Uncharacterized protein</fullName>
    </submittedName>
</protein>
<name>A0A2P2PR40_RHIMU</name>
<organism evidence="1">
    <name type="scientific">Rhizophora mucronata</name>
    <name type="common">Asiatic mangrove</name>
    <dbReference type="NCBI Taxonomy" id="61149"/>
    <lineage>
        <taxon>Eukaryota</taxon>
        <taxon>Viridiplantae</taxon>
        <taxon>Streptophyta</taxon>
        <taxon>Embryophyta</taxon>
        <taxon>Tracheophyta</taxon>
        <taxon>Spermatophyta</taxon>
        <taxon>Magnoliopsida</taxon>
        <taxon>eudicotyledons</taxon>
        <taxon>Gunneridae</taxon>
        <taxon>Pentapetalae</taxon>
        <taxon>rosids</taxon>
        <taxon>fabids</taxon>
        <taxon>Malpighiales</taxon>
        <taxon>Rhizophoraceae</taxon>
        <taxon>Rhizophora</taxon>
    </lineage>
</organism>
<evidence type="ECO:0000313" key="1">
    <source>
        <dbReference type="EMBL" id="MBX57206.1"/>
    </source>
</evidence>
<proteinExistence type="predicted"/>
<reference evidence="1" key="1">
    <citation type="submission" date="2018-02" db="EMBL/GenBank/DDBJ databases">
        <title>Rhizophora mucronata_Transcriptome.</title>
        <authorList>
            <person name="Meera S.P."/>
            <person name="Sreeshan A."/>
            <person name="Augustine A."/>
        </authorList>
    </citation>
    <scope>NUCLEOTIDE SEQUENCE</scope>
    <source>
        <tissue evidence="1">Leaf</tissue>
    </source>
</reference>
<dbReference type="EMBL" id="GGEC01076722">
    <property type="protein sequence ID" value="MBX57206.1"/>
    <property type="molecule type" value="Transcribed_RNA"/>
</dbReference>
<accession>A0A2P2PR40</accession>
<dbReference type="AlphaFoldDB" id="A0A2P2PR40"/>